<dbReference type="AlphaFoldDB" id="A0A6P3XVP3"/>
<dbReference type="KEGG" id="dqu:106748287"/>
<dbReference type="RefSeq" id="XP_014482162.1">
    <property type="nucleotide sequence ID" value="XM_014626676.1"/>
</dbReference>
<accession>A0A6P3XVP3</accession>
<evidence type="ECO:0000256" key="1">
    <source>
        <dbReference type="SAM" id="Coils"/>
    </source>
</evidence>
<dbReference type="CTD" id="37039"/>
<keyword evidence="1" id="KW-0175">Coiled coil</keyword>
<dbReference type="PANTHER" id="PTHR17469:SF15">
    <property type="entry name" value="ITPR-INTERACTING DOMAIN-CONTAINING PROTEIN"/>
    <property type="match status" value="1"/>
</dbReference>
<protein>
    <submittedName>
        <fullName evidence="5">Uncharacterized protein LOC106748287 isoform X1</fullName>
    </submittedName>
</protein>
<sequence>MCNKFLIENIGRVLKHLLYTAMRIISTDAITNKVLCIKPVNENVGKETILKVTDWLRGIWEMRRRPGPVQQWIDSIPLPTKSDVAVASECHTPSDPLTPTEPKDIPFTKRSKPPNMTVSAPITVPNSPAMSVLPSSLPHRLARDASFQSDSSHCSSVESLLELRKADPTAILLDLGFGGCSASSQENGPLSRIPKRFLQPSTLRGIAIDDFVKQQQETSESFDSVSLGYRGLTGSPYVAPSEIVQKIMERLREHDFHEVDTNSYYYCEQYSPSHQNGRLSVLSPDNRQFLEQPRSKSPDMRNKRMIIGQKSFAFGCDGNLIEISPGDTAKLASADTVDNYNVSLDADESVESKQSEERITFEDSCLSDNDENLAKRLPFDDIAEFPESDQSRNGHQASSSSSGSSDIAQIGAGVNNNNNERECNTMETTYGRCEFPRHCPDTRRASEGSCDTKSLEDRMFDEGRRFSDGAVHISQRSSLLQKRKSLKRQSRVCDTTQYRGLSPIKSSVADAILESNVDHEEEVSLSDVTDISIHQLNAPKSFQLAESRGDTKTDAGPCLNNPGYASSPWKSEGESVDQIKRLETAGEDSESSEHSCTADSQVCCYKGKVCKNCKHGRNCSDRCCYVDRRRYLKKMRKIMQENKKLENMLARNRREVAEIRGMLSNVWSVRMEPGF</sequence>
<evidence type="ECO:0000256" key="2">
    <source>
        <dbReference type="SAM" id="MobiDB-lite"/>
    </source>
</evidence>
<gene>
    <name evidence="5" type="primary">LOC106748287</name>
</gene>
<feature type="domain" description="ITPR-interacting" evidence="3">
    <location>
        <begin position="139"/>
        <end position="298"/>
    </location>
</feature>
<dbReference type="PANTHER" id="PTHR17469">
    <property type="entry name" value="SPERM SPECIFIC ANTIGEN 2-RELATED"/>
    <property type="match status" value="1"/>
</dbReference>
<dbReference type="SMART" id="SM01257">
    <property type="entry name" value="KRAP_IP3R_bind"/>
    <property type="match status" value="1"/>
</dbReference>
<proteinExistence type="predicted"/>
<evidence type="ECO:0000259" key="3">
    <source>
        <dbReference type="SMART" id="SM01257"/>
    </source>
</evidence>
<dbReference type="GeneID" id="106748287"/>
<dbReference type="Proteomes" id="UP000515204">
    <property type="component" value="Unplaced"/>
</dbReference>
<name>A0A6P3XVP3_DINQU</name>
<dbReference type="Pfam" id="PF14722">
    <property type="entry name" value="KRAP_IP3R_bind"/>
    <property type="match status" value="1"/>
</dbReference>
<organism evidence="4 5">
    <name type="scientific">Dinoponera quadriceps</name>
    <name type="common">South American ant</name>
    <dbReference type="NCBI Taxonomy" id="609295"/>
    <lineage>
        <taxon>Eukaryota</taxon>
        <taxon>Metazoa</taxon>
        <taxon>Ecdysozoa</taxon>
        <taxon>Arthropoda</taxon>
        <taxon>Hexapoda</taxon>
        <taxon>Insecta</taxon>
        <taxon>Pterygota</taxon>
        <taxon>Neoptera</taxon>
        <taxon>Endopterygota</taxon>
        <taxon>Hymenoptera</taxon>
        <taxon>Apocrita</taxon>
        <taxon>Aculeata</taxon>
        <taxon>Formicoidea</taxon>
        <taxon>Formicidae</taxon>
        <taxon>Ponerinae</taxon>
        <taxon>Ponerini</taxon>
        <taxon>Dinoponera</taxon>
    </lineage>
</organism>
<dbReference type="InterPro" id="IPR029325">
    <property type="entry name" value="ITPR-bd"/>
</dbReference>
<reference evidence="5" key="1">
    <citation type="submission" date="2025-08" db="UniProtKB">
        <authorList>
            <consortium name="RefSeq"/>
        </authorList>
    </citation>
    <scope>IDENTIFICATION</scope>
</reference>
<feature type="region of interest" description="Disordered" evidence="2">
    <location>
        <begin position="545"/>
        <end position="572"/>
    </location>
</feature>
<evidence type="ECO:0000313" key="5">
    <source>
        <dbReference type="RefSeq" id="XP_014482162.1"/>
    </source>
</evidence>
<dbReference type="InterPro" id="IPR043444">
    <property type="entry name" value="TESPA1-like"/>
</dbReference>
<dbReference type="OrthoDB" id="6088188at2759"/>
<feature type="region of interest" description="Disordered" evidence="2">
    <location>
        <begin position="385"/>
        <end position="422"/>
    </location>
</feature>
<keyword evidence="4" id="KW-1185">Reference proteome</keyword>
<feature type="coiled-coil region" evidence="1">
    <location>
        <begin position="628"/>
        <end position="662"/>
    </location>
</feature>
<dbReference type="GO" id="GO:0005102">
    <property type="term" value="F:signaling receptor binding"/>
    <property type="evidence" value="ECO:0007669"/>
    <property type="project" value="InterPro"/>
</dbReference>
<feature type="compositionally biased region" description="Polar residues" evidence="2">
    <location>
        <begin position="114"/>
        <end position="123"/>
    </location>
</feature>
<feature type="region of interest" description="Disordered" evidence="2">
    <location>
        <begin position="90"/>
        <end position="123"/>
    </location>
</feature>
<evidence type="ECO:0000313" key="4">
    <source>
        <dbReference type="Proteomes" id="UP000515204"/>
    </source>
</evidence>